<name>E0VP66_PEDHC</name>
<dbReference type="eggNOG" id="KOG4308">
    <property type="taxonomic scope" value="Eukaryota"/>
</dbReference>
<dbReference type="OrthoDB" id="4540492at2759"/>
<dbReference type="Gene3D" id="3.80.10.10">
    <property type="entry name" value="Ribonuclease Inhibitor"/>
    <property type="match status" value="2"/>
</dbReference>
<feature type="compositionally biased region" description="Acidic residues" evidence="2">
    <location>
        <begin position="31"/>
        <end position="47"/>
    </location>
</feature>
<feature type="region of interest" description="Disordered" evidence="2">
    <location>
        <begin position="457"/>
        <end position="502"/>
    </location>
</feature>
<reference evidence="4" key="3">
    <citation type="submission" date="2021-02" db="UniProtKB">
        <authorList>
            <consortium name="EnsemblMetazoa"/>
        </authorList>
    </citation>
    <scope>IDENTIFICATION</scope>
    <source>
        <strain evidence="4">USDA</strain>
    </source>
</reference>
<dbReference type="EMBL" id="DS235357">
    <property type="protein sequence ID" value="EEB15172.1"/>
    <property type="molecule type" value="Genomic_DNA"/>
</dbReference>
<proteinExistence type="predicted"/>
<dbReference type="InterPro" id="IPR052201">
    <property type="entry name" value="LRR-containing_regulator"/>
</dbReference>
<dbReference type="EMBL" id="AAZO01004100">
    <property type="status" value="NOT_ANNOTATED_CDS"/>
    <property type="molecule type" value="Genomic_DNA"/>
</dbReference>
<dbReference type="GeneID" id="8232005"/>
<protein>
    <submittedName>
        <fullName evidence="3 4">Uncharacterized protein</fullName>
    </submittedName>
</protein>
<sequence length="522" mass="59680">MEKSRKCYKRKKKEVVEVFCFDDDDECVDEDEEEFGEMEMEDDEDEDRPSNVLSTDSTILEPITFQWNDETYEFEELCDVKIIKKAPKDDFFPFPVDKTNKSIKRYLQVCRLLYVAPIVKLLKELSTKAIDLSYRGMDSKSMKSMCLALEVNTSVEKIEMKCNELTKADCFYLGRVLGINETISYLDLAGCRISSEGLKPLMDFLPYNYLLVYLNLSKCYIEDYGAKLLAEVLIRNNSIEYLDLSYNNLSEQAAIDLSLALKVNDALIDLNLCYNNIFEPSAVKQFFKAMVENKSIKKLNFAWNGLNGEDVGTQIGSFLKRNSTIECLDLSDNRFDGLAIVKIKIGLSLSQSLKELILSRNPISPEDAEILLTGVKNCETLENLDLDEIWVNKSFNEVNYKVFVRRDEPLGEKEFMAKVKSFKAKVAKPLIDEIMNQFLIPKVKQVDVVSMRNKYLTIFPSSEPPPPPKVKGKKDKKGKQKSKQEEKPSPIVPGGTTVDKDKIIQKELYESNADEKITTEPN</sequence>
<keyword evidence="5" id="KW-1185">Reference proteome</keyword>
<evidence type="ECO:0000256" key="2">
    <source>
        <dbReference type="SAM" id="MobiDB-lite"/>
    </source>
</evidence>
<dbReference type="InterPro" id="IPR001611">
    <property type="entry name" value="Leu-rich_rpt"/>
</dbReference>
<accession>E0VP66</accession>
<evidence type="ECO:0000313" key="3">
    <source>
        <dbReference type="EMBL" id="EEB15172.1"/>
    </source>
</evidence>
<keyword evidence="1" id="KW-0677">Repeat</keyword>
<dbReference type="EnsemblMetazoa" id="PHUM353000-RA">
    <property type="protein sequence ID" value="PHUM353000-PA"/>
    <property type="gene ID" value="PHUM353000"/>
</dbReference>
<reference evidence="3" key="2">
    <citation type="submission" date="2007-04" db="EMBL/GenBank/DDBJ databases">
        <title>The genome of the human body louse.</title>
        <authorList>
            <consortium name="The Human Body Louse Genome Consortium"/>
            <person name="Kirkness E."/>
            <person name="Walenz B."/>
            <person name="Hass B."/>
            <person name="Bruggner R."/>
            <person name="Strausberg R."/>
        </authorList>
    </citation>
    <scope>NUCLEOTIDE SEQUENCE</scope>
    <source>
        <strain evidence="3">USDA</strain>
    </source>
</reference>
<dbReference type="AlphaFoldDB" id="E0VP66"/>
<dbReference type="Proteomes" id="UP000009046">
    <property type="component" value="Unassembled WGS sequence"/>
</dbReference>
<organism>
    <name type="scientific">Pediculus humanus subsp. corporis</name>
    <name type="common">Body louse</name>
    <dbReference type="NCBI Taxonomy" id="121224"/>
    <lineage>
        <taxon>Eukaryota</taxon>
        <taxon>Metazoa</taxon>
        <taxon>Ecdysozoa</taxon>
        <taxon>Arthropoda</taxon>
        <taxon>Hexapoda</taxon>
        <taxon>Insecta</taxon>
        <taxon>Pterygota</taxon>
        <taxon>Neoptera</taxon>
        <taxon>Paraneoptera</taxon>
        <taxon>Psocodea</taxon>
        <taxon>Troctomorpha</taxon>
        <taxon>Phthiraptera</taxon>
        <taxon>Anoplura</taxon>
        <taxon>Pediculidae</taxon>
        <taxon>Pediculus</taxon>
    </lineage>
</organism>
<feature type="compositionally biased region" description="Basic residues" evidence="2">
    <location>
        <begin position="470"/>
        <end position="481"/>
    </location>
</feature>
<dbReference type="PANTHER" id="PTHR24111">
    <property type="entry name" value="LEUCINE-RICH REPEAT-CONTAINING PROTEIN 34"/>
    <property type="match status" value="1"/>
</dbReference>
<evidence type="ECO:0000313" key="5">
    <source>
        <dbReference type="Proteomes" id="UP000009046"/>
    </source>
</evidence>
<reference evidence="3" key="1">
    <citation type="submission" date="2007-04" db="EMBL/GenBank/DDBJ databases">
        <title>Annotation of Pediculus humanus corporis strain USDA.</title>
        <authorList>
            <person name="Kirkness E."/>
            <person name="Hannick L."/>
            <person name="Hass B."/>
            <person name="Bruggner R."/>
            <person name="Lawson D."/>
            <person name="Bidwell S."/>
            <person name="Joardar V."/>
            <person name="Caler E."/>
            <person name="Walenz B."/>
            <person name="Inman J."/>
            <person name="Schobel S."/>
            <person name="Galinsky K."/>
            <person name="Amedeo P."/>
            <person name="Strausberg R."/>
        </authorList>
    </citation>
    <scope>NUCLEOTIDE SEQUENCE</scope>
    <source>
        <strain evidence="3">USDA</strain>
    </source>
</reference>
<dbReference type="HOGENOM" id="CLU_522071_0_0_1"/>
<dbReference type="InParanoid" id="E0VP66"/>
<gene>
    <name evidence="4" type="primary">8232005</name>
    <name evidence="3" type="ORF">Phum_PHUM353000</name>
</gene>
<evidence type="ECO:0000313" key="4">
    <source>
        <dbReference type="EnsemblMetazoa" id="PHUM353000-PA"/>
    </source>
</evidence>
<dbReference type="KEGG" id="phu:Phum_PHUM353000"/>
<dbReference type="PANTHER" id="PTHR24111:SF0">
    <property type="entry name" value="LEUCINE-RICH REPEAT-CONTAINING PROTEIN"/>
    <property type="match status" value="1"/>
</dbReference>
<dbReference type="Pfam" id="PF13516">
    <property type="entry name" value="LRR_6"/>
    <property type="match status" value="4"/>
</dbReference>
<feature type="region of interest" description="Disordered" evidence="2">
    <location>
        <begin position="31"/>
        <end position="53"/>
    </location>
</feature>
<dbReference type="SMART" id="SM00368">
    <property type="entry name" value="LRR_RI"/>
    <property type="match status" value="7"/>
</dbReference>
<dbReference type="CTD" id="8232005"/>
<evidence type="ECO:0000256" key="1">
    <source>
        <dbReference type="ARBA" id="ARBA00022737"/>
    </source>
</evidence>
<dbReference type="STRING" id="121224.E0VP66"/>
<dbReference type="SUPFAM" id="SSF52047">
    <property type="entry name" value="RNI-like"/>
    <property type="match status" value="1"/>
</dbReference>
<dbReference type="InterPro" id="IPR032675">
    <property type="entry name" value="LRR_dom_sf"/>
</dbReference>
<dbReference type="VEuPathDB" id="VectorBase:PHUM353000"/>
<dbReference type="RefSeq" id="XP_002427910.1">
    <property type="nucleotide sequence ID" value="XM_002427865.1"/>
</dbReference>